<name>A0A061FY05_THECC</name>
<accession>A0A061FY05</accession>
<sequence length="77" mass="8671">MESIINCSGVASGKGVLHTSQTLLSFYLSLNFSHVNLKSIPIKYHAIFILVGKILDKHFVKREEENMIIKIQKKAAE</sequence>
<dbReference type="HOGENOM" id="CLU_2643020_0_0_1"/>
<dbReference type="AlphaFoldDB" id="A0A061FY05"/>
<dbReference type="Gramene" id="EOY21737">
    <property type="protein sequence ID" value="EOY21737"/>
    <property type="gene ID" value="TCM_013843"/>
</dbReference>
<gene>
    <name evidence="1" type="ORF">TCM_013843</name>
</gene>
<dbReference type="InParanoid" id="A0A061FY05"/>
<dbReference type="Proteomes" id="UP000026915">
    <property type="component" value="Chromosome 3"/>
</dbReference>
<protein>
    <submittedName>
        <fullName evidence="1">Uncharacterized protein</fullName>
    </submittedName>
</protein>
<evidence type="ECO:0000313" key="1">
    <source>
        <dbReference type="EMBL" id="EOY21737.1"/>
    </source>
</evidence>
<evidence type="ECO:0000313" key="2">
    <source>
        <dbReference type="Proteomes" id="UP000026915"/>
    </source>
</evidence>
<organism evidence="1 2">
    <name type="scientific">Theobroma cacao</name>
    <name type="common">Cacao</name>
    <name type="synonym">Cocoa</name>
    <dbReference type="NCBI Taxonomy" id="3641"/>
    <lineage>
        <taxon>Eukaryota</taxon>
        <taxon>Viridiplantae</taxon>
        <taxon>Streptophyta</taxon>
        <taxon>Embryophyta</taxon>
        <taxon>Tracheophyta</taxon>
        <taxon>Spermatophyta</taxon>
        <taxon>Magnoliopsida</taxon>
        <taxon>eudicotyledons</taxon>
        <taxon>Gunneridae</taxon>
        <taxon>Pentapetalae</taxon>
        <taxon>rosids</taxon>
        <taxon>malvids</taxon>
        <taxon>Malvales</taxon>
        <taxon>Malvaceae</taxon>
        <taxon>Byttnerioideae</taxon>
        <taxon>Theobroma</taxon>
    </lineage>
</organism>
<proteinExistence type="predicted"/>
<reference evidence="1 2" key="1">
    <citation type="journal article" date="2013" name="Genome Biol.">
        <title>The genome sequence of the most widely cultivated cacao type and its use to identify candidate genes regulating pod color.</title>
        <authorList>
            <person name="Motamayor J.C."/>
            <person name="Mockaitis K."/>
            <person name="Schmutz J."/>
            <person name="Haiminen N."/>
            <person name="Iii D.L."/>
            <person name="Cornejo O."/>
            <person name="Findley S.D."/>
            <person name="Zheng P."/>
            <person name="Utro F."/>
            <person name="Royaert S."/>
            <person name="Saski C."/>
            <person name="Jenkins J."/>
            <person name="Podicheti R."/>
            <person name="Zhao M."/>
            <person name="Scheffler B.E."/>
            <person name="Stack J.C."/>
            <person name="Feltus F.A."/>
            <person name="Mustiga G.M."/>
            <person name="Amores F."/>
            <person name="Phillips W."/>
            <person name="Marelli J.P."/>
            <person name="May G.D."/>
            <person name="Shapiro H."/>
            <person name="Ma J."/>
            <person name="Bustamante C.D."/>
            <person name="Schnell R.J."/>
            <person name="Main D."/>
            <person name="Gilbert D."/>
            <person name="Parida L."/>
            <person name="Kuhn D.N."/>
        </authorList>
    </citation>
    <scope>NUCLEOTIDE SEQUENCE [LARGE SCALE GENOMIC DNA]</scope>
    <source>
        <strain evidence="2">cv. Matina 1-6</strain>
    </source>
</reference>
<dbReference type="EMBL" id="CM001881">
    <property type="protein sequence ID" value="EOY21737.1"/>
    <property type="molecule type" value="Genomic_DNA"/>
</dbReference>
<keyword evidence="2" id="KW-1185">Reference proteome</keyword>